<dbReference type="PANTHER" id="PTHR30511">
    <property type="entry name" value="ALANINE RACEMASE"/>
    <property type="match status" value="1"/>
</dbReference>
<dbReference type="EMBL" id="JBHSVR010000001">
    <property type="protein sequence ID" value="MFC6634483.1"/>
    <property type="molecule type" value="Genomic_DNA"/>
</dbReference>
<dbReference type="Gene3D" id="2.40.37.10">
    <property type="entry name" value="Lyase, Ornithine Decarboxylase, Chain A, domain 1"/>
    <property type="match status" value="1"/>
</dbReference>
<feature type="modified residue" description="N6-(pyridoxal phosphate)lysine" evidence="4">
    <location>
        <position position="38"/>
    </location>
</feature>
<dbReference type="PRINTS" id="PR00992">
    <property type="entry name" value="ALARACEMASE"/>
</dbReference>
<dbReference type="InterPro" id="IPR001608">
    <property type="entry name" value="Ala_racemase_N"/>
</dbReference>
<keyword evidence="7" id="KW-1185">Reference proteome</keyword>
<sequence>MSDSREGLLTIDLQAVGENYLSLSDHLAPGSRCGAVVKADAYGLGMAQVAPALYRHGCRDFFVATQAEGESLRKQLGGEVCIVVLTGVRAGAELECARAGLIPTLFTLQQLRDWVAICERAGVAAPCAVKVDSGMTRLGMTPEDFDLLLADRALLRAADIRLLLSHLACADEPGHPQNEIQLRNFNRAAARLRTECPQVQLSLANSSGIFLGEEYHFDVARPGSALYGVNPLPGSSNPVRPVVELSLPIVQKRHVSSAQMVGYGATQSVAAGSWLAVARGGYADGILRAQGGQGCGWACGRRLPMVGRVSMDSTTFDISALSDRERDALENIEILNREVTVDEVAGYAGTIGYEILTSLGHRYYRRYKSGAAI</sequence>
<dbReference type="PROSITE" id="PS00395">
    <property type="entry name" value="ALANINE_RACEMASE"/>
    <property type="match status" value="1"/>
</dbReference>
<evidence type="ECO:0000256" key="4">
    <source>
        <dbReference type="HAMAP-Rule" id="MF_01201"/>
    </source>
</evidence>
<comment type="catalytic activity">
    <reaction evidence="4">
        <text>L-alanine = D-alanine</text>
        <dbReference type="Rhea" id="RHEA:20249"/>
        <dbReference type="ChEBI" id="CHEBI:57416"/>
        <dbReference type="ChEBI" id="CHEBI:57972"/>
        <dbReference type="EC" id="5.1.1.1"/>
    </reaction>
</comment>
<organism evidence="6 7">
    <name type="scientific">Microbulbifer taiwanensis</name>
    <dbReference type="NCBI Taxonomy" id="986746"/>
    <lineage>
        <taxon>Bacteria</taxon>
        <taxon>Pseudomonadati</taxon>
        <taxon>Pseudomonadota</taxon>
        <taxon>Gammaproteobacteria</taxon>
        <taxon>Cellvibrionales</taxon>
        <taxon>Microbulbiferaceae</taxon>
        <taxon>Microbulbifer</taxon>
    </lineage>
</organism>
<keyword evidence="3 4" id="KW-0413">Isomerase</keyword>
<dbReference type="RefSeq" id="WP_193195039.1">
    <property type="nucleotide sequence ID" value="NZ_JACZFR010000073.1"/>
</dbReference>
<dbReference type="SMART" id="SM01005">
    <property type="entry name" value="Ala_racemase_C"/>
    <property type="match status" value="1"/>
</dbReference>
<feature type="active site" description="Proton acceptor; specific for L-alanine" evidence="4">
    <location>
        <position position="263"/>
    </location>
</feature>
<accession>A0ABW1YRI5</accession>
<protein>
    <recommendedName>
        <fullName evidence="4">Alanine racemase</fullName>
        <ecNumber evidence="4">5.1.1.1</ecNumber>
    </recommendedName>
</protein>
<proteinExistence type="inferred from homology"/>
<dbReference type="InterPro" id="IPR009006">
    <property type="entry name" value="Ala_racemase/Decarboxylase_C"/>
</dbReference>
<comment type="similarity">
    <text evidence="4">Belongs to the alanine racemase family.</text>
</comment>
<dbReference type="GO" id="GO:0008784">
    <property type="term" value="F:alanine racemase activity"/>
    <property type="evidence" value="ECO:0007669"/>
    <property type="project" value="UniProtKB-EC"/>
</dbReference>
<dbReference type="Gene3D" id="3.20.20.10">
    <property type="entry name" value="Alanine racemase"/>
    <property type="match status" value="1"/>
</dbReference>
<gene>
    <name evidence="6" type="primary">alr</name>
    <name evidence="6" type="ORF">ACFQBM_14395</name>
</gene>
<feature type="binding site" evidence="4">
    <location>
        <position position="137"/>
    </location>
    <ligand>
        <name>substrate</name>
    </ligand>
</feature>
<name>A0ABW1YRI5_9GAMM</name>
<dbReference type="CDD" id="cd00430">
    <property type="entry name" value="PLPDE_III_AR"/>
    <property type="match status" value="1"/>
</dbReference>
<comment type="caution">
    <text evidence="6">The sequence shown here is derived from an EMBL/GenBank/DDBJ whole genome shotgun (WGS) entry which is preliminary data.</text>
</comment>
<dbReference type="InterPro" id="IPR000821">
    <property type="entry name" value="Ala_racemase"/>
</dbReference>
<feature type="domain" description="Alanine racemase C-terminal" evidence="5">
    <location>
        <begin position="242"/>
        <end position="368"/>
    </location>
</feature>
<evidence type="ECO:0000256" key="2">
    <source>
        <dbReference type="ARBA" id="ARBA00022898"/>
    </source>
</evidence>
<comment type="cofactor">
    <cofactor evidence="1 4">
        <name>pyridoxal 5'-phosphate</name>
        <dbReference type="ChEBI" id="CHEBI:597326"/>
    </cofactor>
</comment>
<comment type="pathway">
    <text evidence="4">Amino-acid biosynthesis; D-alanine biosynthesis; D-alanine from L-alanine: step 1/1.</text>
</comment>
<feature type="binding site" evidence="4">
    <location>
        <position position="311"/>
    </location>
    <ligand>
        <name>substrate</name>
    </ligand>
</feature>
<feature type="active site" description="Proton acceptor; specific for D-alanine" evidence="4">
    <location>
        <position position="38"/>
    </location>
</feature>
<evidence type="ECO:0000259" key="5">
    <source>
        <dbReference type="SMART" id="SM01005"/>
    </source>
</evidence>
<dbReference type="InterPro" id="IPR029066">
    <property type="entry name" value="PLP-binding_barrel"/>
</dbReference>
<evidence type="ECO:0000313" key="6">
    <source>
        <dbReference type="EMBL" id="MFC6634483.1"/>
    </source>
</evidence>
<dbReference type="Pfam" id="PF00842">
    <property type="entry name" value="Ala_racemase_C"/>
    <property type="match status" value="1"/>
</dbReference>
<dbReference type="Proteomes" id="UP001596425">
    <property type="component" value="Unassembled WGS sequence"/>
</dbReference>
<dbReference type="InterPro" id="IPR020622">
    <property type="entry name" value="Ala_racemase_pyridoxalP-BS"/>
</dbReference>
<reference evidence="7" key="1">
    <citation type="journal article" date="2019" name="Int. J. Syst. Evol. Microbiol.">
        <title>The Global Catalogue of Microorganisms (GCM) 10K type strain sequencing project: providing services to taxonomists for standard genome sequencing and annotation.</title>
        <authorList>
            <consortium name="The Broad Institute Genomics Platform"/>
            <consortium name="The Broad Institute Genome Sequencing Center for Infectious Disease"/>
            <person name="Wu L."/>
            <person name="Ma J."/>
        </authorList>
    </citation>
    <scope>NUCLEOTIDE SEQUENCE [LARGE SCALE GENOMIC DNA]</scope>
    <source>
        <strain evidence="7">CGMCC 1.13718</strain>
    </source>
</reference>
<evidence type="ECO:0000256" key="3">
    <source>
        <dbReference type="ARBA" id="ARBA00023235"/>
    </source>
</evidence>
<evidence type="ECO:0000313" key="7">
    <source>
        <dbReference type="Proteomes" id="UP001596425"/>
    </source>
</evidence>
<dbReference type="EC" id="5.1.1.1" evidence="4"/>
<dbReference type="NCBIfam" id="TIGR00492">
    <property type="entry name" value="alr"/>
    <property type="match status" value="1"/>
</dbReference>
<dbReference type="Pfam" id="PF01168">
    <property type="entry name" value="Ala_racemase_N"/>
    <property type="match status" value="1"/>
</dbReference>
<dbReference type="PANTHER" id="PTHR30511:SF0">
    <property type="entry name" value="ALANINE RACEMASE, CATABOLIC-RELATED"/>
    <property type="match status" value="1"/>
</dbReference>
<dbReference type="SUPFAM" id="SSF50621">
    <property type="entry name" value="Alanine racemase C-terminal domain-like"/>
    <property type="match status" value="1"/>
</dbReference>
<dbReference type="InterPro" id="IPR011079">
    <property type="entry name" value="Ala_racemase_C"/>
</dbReference>
<dbReference type="SUPFAM" id="SSF51419">
    <property type="entry name" value="PLP-binding barrel"/>
    <property type="match status" value="1"/>
</dbReference>
<comment type="function">
    <text evidence="4">Catalyzes the interconversion of L-alanine and D-alanine. May also act on other amino acids.</text>
</comment>
<dbReference type="HAMAP" id="MF_01201">
    <property type="entry name" value="Ala_racemase"/>
    <property type="match status" value="1"/>
</dbReference>
<keyword evidence="2 4" id="KW-0663">Pyridoxal phosphate</keyword>
<evidence type="ECO:0000256" key="1">
    <source>
        <dbReference type="ARBA" id="ARBA00001933"/>
    </source>
</evidence>